<feature type="domain" description="DUF6538" evidence="1">
    <location>
        <begin position="62"/>
        <end position="97"/>
    </location>
</feature>
<evidence type="ECO:0000259" key="1">
    <source>
        <dbReference type="Pfam" id="PF20172"/>
    </source>
</evidence>
<reference evidence="2 3" key="1">
    <citation type="submission" date="2020-08" db="EMBL/GenBank/DDBJ databases">
        <title>Novel species isolated from subtropical streams in China.</title>
        <authorList>
            <person name="Lu H."/>
        </authorList>
    </citation>
    <scope>NUCLEOTIDE SEQUENCE [LARGE SCALE GENOMIC DNA]</scope>
    <source>
        <strain evidence="2 3">FT31W</strain>
    </source>
</reference>
<dbReference type="Pfam" id="PF20172">
    <property type="entry name" value="DUF6538"/>
    <property type="match status" value="1"/>
</dbReference>
<dbReference type="InterPro" id="IPR046668">
    <property type="entry name" value="DUF6538"/>
</dbReference>
<organism evidence="2 3">
    <name type="scientific">Undibacterium griseum</name>
    <dbReference type="NCBI Taxonomy" id="2762295"/>
    <lineage>
        <taxon>Bacteria</taxon>
        <taxon>Pseudomonadati</taxon>
        <taxon>Pseudomonadota</taxon>
        <taxon>Betaproteobacteria</taxon>
        <taxon>Burkholderiales</taxon>
        <taxon>Oxalobacteraceae</taxon>
        <taxon>Undibacterium</taxon>
    </lineage>
</organism>
<accession>A0ABR6YKT5</accession>
<keyword evidence="3" id="KW-1185">Reference proteome</keyword>
<evidence type="ECO:0000313" key="3">
    <source>
        <dbReference type="Proteomes" id="UP000613113"/>
    </source>
</evidence>
<dbReference type="RefSeq" id="WP_186862140.1">
    <property type="nucleotide sequence ID" value="NZ_JACOGC010000002.1"/>
</dbReference>
<sequence>MKCTRYDSSCEASNIDICNLFYLLIAKRISRGFFISTRDFCQVSQVGVTTGQKMAIQFTSNLQRNRNGMLYFRLTIPADLHHHFHVKSTYKSLETPHIEQTGALQALKNLLALLQEADLMQALKFDLRIELFSLIRTLMS</sequence>
<name>A0ABR6YKT5_9BURK</name>
<protein>
    <recommendedName>
        <fullName evidence="1">DUF6538 domain-containing protein</fullName>
    </recommendedName>
</protein>
<gene>
    <name evidence="2" type="ORF">H8K27_05110</name>
</gene>
<comment type="caution">
    <text evidence="2">The sequence shown here is derived from an EMBL/GenBank/DDBJ whole genome shotgun (WGS) entry which is preliminary data.</text>
</comment>
<proteinExistence type="predicted"/>
<evidence type="ECO:0000313" key="2">
    <source>
        <dbReference type="EMBL" id="MBC3884505.1"/>
    </source>
</evidence>
<dbReference type="Proteomes" id="UP000613113">
    <property type="component" value="Unassembled WGS sequence"/>
</dbReference>
<dbReference type="EMBL" id="JACOGC010000002">
    <property type="protein sequence ID" value="MBC3884505.1"/>
    <property type="molecule type" value="Genomic_DNA"/>
</dbReference>